<dbReference type="HOGENOM" id="CLU_1547875_0_0_1"/>
<name>A0A0D0B8T7_9AGAR</name>
<evidence type="ECO:0000313" key="2">
    <source>
        <dbReference type="Proteomes" id="UP000053593"/>
    </source>
</evidence>
<protein>
    <submittedName>
        <fullName evidence="1">Uncharacterized protein</fullName>
    </submittedName>
</protein>
<dbReference type="EMBL" id="KN834896">
    <property type="protein sequence ID" value="KIK50551.1"/>
    <property type="molecule type" value="Genomic_DNA"/>
</dbReference>
<evidence type="ECO:0000313" key="1">
    <source>
        <dbReference type="EMBL" id="KIK50551.1"/>
    </source>
</evidence>
<accession>A0A0D0B8T7</accession>
<dbReference type="AlphaFoldDB" id="A0A0D0B8T7"/>
<dbReference type="InterPro" id="IPR011989">
    <property type="entry name" value="ARM-like"/>
</dbReference>
<dbReference type="SUPFAM" id="SSF48371">
    <property type="entry name" value="ARM repeat"/>
    <property type="match status" value="1"/>
</dbReference>
<dbReference type="Gene3D" id="1.25.10.10">
    <property type="entry name" value="Leucine-rich Repeat Variant"/>
    <property type="match status" value="1"/>
</dbReference>
<keyword evidence="2" id="KW-1185">Reference proteome</keyword>
<sequence>MSAVCGDSRTVRAALVRGEDEEEREKSEWWIAKKWAYATLGSLFHRRWLSKKCQYHVFSFFTECVKPKSTWMLLKPHFETFVATFAFPHLCFTPTKQALWEGDLADDIRVSVGDYATPVSAATTFLFSLAGNRTKTTFMLILGFVYNILRG</sequence>
<organism evidence="1 2">
    <name type="scientific">Collybiopsis luxurians FD-317 M1</name>
    <dbReference type="NCBI Taxonomy" id="944289"/>
    <lineage>
        <taxon>Eukaryota</taxon>
        <taxon>Fungi</taxon>
        <taxon>Dikarya</taxon>
        <taxon>Basidiomycota</taxon>
        <taxon>Agaricomycotina</taxon>
        <taxon>Agaricomycetes</taxon>
        <taxon>Agaricomycetidae</taxon>
        <taxon>Agaricales</taxon>
        <taxon>Marasmiineae</taxon>
        <taxon>Omphalotaceae</taxon>
        <taxon>Collybiopsis</taxon>
        <taxon>Collybiopsis luxurians</taxon>
    </lineage>
</organism>
<proteinExistence type="predicted"/>
<dbReference type="Proteomes" id="UP000053593">
    <property type="component" value="Unassembled WGS sequence"/>
</dbReference>
<dbReference type="OrthoDB" id="3043438at2759"/>
<dbReference type="InterPro" id="IPR016024">
    <property type="entry name" value="ARM-type_fold"/>
</dbReference>
<gene>
    <name evidence="1" type="ORF">GYMLUDRAFT_78463</name>
</gene>
<reference evidence="1 2" key="1">
    <citation type="submission" date="2014-04" db="EMBL/GenBank/DDBJ databases">
        <title>Evolutionary Origins and Diversification of the Mycorrhizal Mutualists.</title>
        <authorList>
            <consortium name="DOE Joint Genome Institute"/>
            <consortium name="Mycorrhizal Genomics Consortium"/>
            <person name="Kohler A."/>
            <person name="Kuo A."/>
            <person name="Nagy L.G."/>
            <person name="Floudas D."/>
            <person name="Copeland A."/>
            <person name="Barry K.W."/>
            <person name="Cichocki N."/>
            <person name="Veneault-Fourrey C."/>
            <person name="LaButti K."/>
            <person name="Lindquist E.A."/>
            <person name="Lipzen A."/>
            <person name="Lundell T."/>
            <person name="Morin E."/>
            <person name="Murat C."/>
            <person name="Riley R."/>
            <person name="Ohm R."/>
            <person name="Sun H."/>
            <person name="Tunlid A."/>
            <person name="Henrissat B."/>
            <person name="Grigoriev I.V."/>
            <person name="Hibbett D.S."/>
            <person name="Martin F."/>
        </authorList>
    </citation>
    <scope>NUCLEOTIDE SEQUENCE [LARGE SCALE GENOMIC DNA]</scope>
    <source>
        <strain evidence="1 2">FD-317 M1</strain>
    </source>
</reference>